<comment type="caution">
    <text evidence="1">The sequence shown here is derived from an EMBL/GenBank/DDBJ whole genome shotgun (WGS) entry which is preliminary data.</text>
</comment>
<dbReference type="EMBL" id="LAZR01013782">
    <property type="protein sequence ID" value="KKM20363.1"/>
    <property type="molecule type" value="Genomic_DNA"/>
</dbReference>
<gene>
    <name evidence="1" type="ORF">LCGC14_1646200</name>
</gene>
<accession>A0A0F9KE00</accession>
<name>A0A0F9KE00_9ZZZZ</name>
<reference evidence="1" key="1">
    <citation type="journal article" date="2015" name="Nature">
        <title>Complex archaea that bridge the gap between prokaryotes and eukaryotes.</title>
        <authorList>
            <person name="Spang A."/>
            <person name="Saw J.H."/>
            <person name="Jorgensen S.L."/>
            <person name="Zaremba-Niedzwiedzka K."/>
            <person name="Martijn J."/>
            <person name="Lind A.E."/>
            <person name="van Eijk R."/>
            <person name="Schleper C."/>
            <person name="Guy L."/>
            <person name="Ettema T.J."/>
        </authorList>
    </citation>
    <scope>NUCLEOTIDE SEQUENCE</scope>
</reference>
<organism evidence="1">
    <name type="scientific">marine sediment metagenome</name>
    <dbReference type="NCBI Taxonomy" id="412755"/>
    <lineage>
        <taxon>unclassified sequences</taxon>
        <taxon>metagenomes</taxon>
        <taxon>ecological metagenomes</taxon>
    </lineage>
</organism>
<evidence type="ECO:0000313" key="1">
    <source>
        <dbReference type="EMBL" id="KKM20363.1"/>
    </source>
</evidence>
<sequence>MTKPSLIRSAQHRANISAGLRALPYKAKTAAERTRGLRMRRQGVMLWYKMTHPCEDCGCNDPRVLDFDHVRGEKSFNLKEAKTRPMAVILAEIKKCAVVCANCHRIRTQDRIDAGDYGNTYYSDLGLGVL</sequence>
<proteinExistence type="predicted"/>
<dbReference type="AlphaFoldDB" id="A0A0F9KE00"/>
<protein>
    <recommendedName>
        <fullName evidence="2">HNH domain-containing protein</fullName>
    </recommendedName>
</protein>
<evidence type="ECO:0008006" key="2">
    <source>
        <dbReference type="Google" id="ProtNLM"/>
    </source>
</evidence>